<feature type="transmembrane region" description="Helical" evidence="1">
    <location>
        <begin position="156"/>
        <end position="177"/>
    </location>
</feature>
<comment type="caution">
    <text evidence="2">The sequence shown here is derived from an EMBL/GenBank/DDBJ whole genome shotgun (WGS) entry which is preliminary data.</text>
</comment>
<gene>
    <name evidence="2" type="ORF">SAMN06265222_10222</name>
</gene>
<name>A0ABY1PSL8_9BACT</name>
<feature type="transmembrane region" description="Helical" evidence="1">
    <location>
        <begin position="119"/>
        <end position="144"/>
    </location>
</feature>
<dbReference type="EMBL" id="FXUG01000002">
    <property type="protein sequence ID" value="SMP45898.1"/>
    <property type="molecule type" value="Genomic_DNA"/>
</dbReference>
<keyword evidence="1" id="KW-0812">Transmembrane</keyword>
<keyword evidence="1" id="KW-0472">Membrane</keyword>
<keyword evidence="1" id="KW-1133">Transmembrane helix</keyword>
<protein>
    <submittedName>
        <fullName evidence="2">Uncharacterized protein</fullName>
    </submittedName>
</protein>
<dbReference type="Proteomes" id="UP001158067">
    <property type="component" value="Unassembled WGS sequence"/>
</dbReference>
<sequence length="181" mass="19241">MLHPWWFTRYFKYYSTLMGGHVLPSLFESIRMSVSNPYQSTHEVAVDPFNSHRTYGGIGRAAYFFGGIGISIVQNVVTVALAGSGDVGSVAVIPIALVAVAGTVALACFRMINLGSSGWWGLGIIVPILNIFVGLRCLICPEGYADHKTLDLAGKIISGILIAIIALGVIAFVAVVATSPR</sequence>
<evidence type="ECO:0000313" key="2">
    <source>
        <dbReference type="EMBL" id="SMP45898.1"/>
    </source>
</evidence>
<evidence type="ECO:0000313" key="3">
    <source>
        <dbReference type="Proteomes" id="UP001158067"/>
    </source>
</evidence>
<organism evidence="2 3">
    <name type="scientific">Neorhodopirellula lusitana</name>
    <dbReference type="NCBI Taxonomy" id="445327"/>
    <lineage>
        <taxon>Bacteria</taxon>
        <taxon>Pseudomonadati</taxon>
        <taxon>Planctomycetota</taxon>
        <taxon>Planctomycetia</taxon>
        <taxon>Pirellulales</taxon>
        <taxon>Pirellulaceae</taxon>
        <taxon>Neorhodopirellula</taxon>
    </lineage>
</organism>
<feature type="transmembrane region" description="Helical" evidence="1">
    <location>
        <begin position="89"/>
        <end position="112"/>
    </location>
</feature>
<reference evidence="2 3" key="1">
    <citation type="submission" date="2017-05" db="EMBL/GenBank/DDBJ databases">
        <authorList>
            <person name="Varghese N."/>
            <person name="Submissions S."/>
        </authorList>
    </citation>
    <scope>NUCLEOTIDE SEQUENCE [LARGE SCALE GENOMIC DNA]</scope>
    <source>
        <strain evidence="2 3">DSM 25457</strain>
    </source>
</reference>
<feature type="transmembrane region" description="Helical" evidence="1">
    <location>
        <begin position="61"/>
        <end position="83"/>
    </location>
</feature>
<evidence type="ECO:0000256" key="1">
    <source>
        <dbReference type="SAM" id="Phobius"/>
    </source>
</evidence>
<accession>A0ABY1PSL8</accession>
<proteinExistence type="predicted"/>
<keyword evidence="3" id="KW-1185">Reference proteome</keyword>